<keyword evidence="2" id="KW-0808">Transferase</keyword>
<dbReference type="InterPro" id="IPR029063">
    <property type="entry name" value="SAM-dependent_MTases_sf"/>
</dbReference>
<protein>
    <submittedName>
        <fullName evidence="2">Methyltransferase domain-containing protein</fullName>
    </submittedName>
</protein>
<reference evidence="3" key="1">
    <citation type="journal article" date="2023" name="Mol. Phylogenet. Evol.">
        <title>Genome-scale phylogeny and comparative genomics of the fungal order Sordariales.</title>
        <authorList>
            <person name="Hensen N."/>
            <person name="Bonometti L."/>
            <person name="Westerberg I."/>
            <person name="Brannstrom I.O."/>
            <person name="Guillou S."/>
            <person name="Cros-Aarteil S."/>
            <person name="Calhoun S."/>
            <person name="Haridas S."/>
            <person name="Kuo A."/>
            <person name="Mondo S."/>
            <person name="Pangilinan J."/>
            <person name="Riley R."/>
            <person name="LaButti K."/>
            <person name="Andreopoulos B."/>
            <person name="Lipzen A."/>
            <person name="Chen C."/>
            <person name="Yan M."/>
            <person name="Daum C."/>
            <person name="Ng V."/>
            <person name="Clum A."/>
            <person name="Steindorff A."/>
            <person name="Ohm R.A."/>
            <person name="Martin F."/>
            <person name="Silar P."/>
            <person name="Natvig D.O."/>
            <person name="Lalanne C."/>
            <person name="Gautier V."/>
            <person name="Ament-Velasquez S.L."/>
            <person name="Kruys A."/>
            <person name="Hutchinson M.I."/>
            <person name="Powell A.J."/>
            <person name="Barry K."/>
            <person name="Miller A.N."/>
            <person name="Grigoriev I.V."/>
            <person name="Debuchy R."/>
            <person name="Gladieux P."/>
            <person name="Hiltunen Thoren M."/>
            <person name="Johannesson H."/>
        </authorList>
    </citation>
    <scope>NUCLEOTIDE SEQUENCE [LARGE SCALE GENOMIC DNA]</scope>
    <source>
        <strain evidence="3">CBS 340.73</strain>
    </source>
</reference>
<dbReference type="PANTHER" id="PTHR43591">
    <property type="entry name" value="METHYLTRANSFERASE"/>
    <property type="match status" value="1"/>
</dbReference>
<name>A0AAN6MX72_9PEZI</name>
<keyword evidence="2" id="KW-0489">Methyltransferase</keyword>
<comment type="similarity">
    <text evidence="1">Belongs to the methyltransferase superfamily. LaeA methyltransferase family.</text>
</comment>
<comment type="caution">
    <text evidence="2">The sequence shown here is derived from an EMBL/GenBank/DDBJ whole genome shotgun (WGS) entry which is preliminary data.</text>
</comment>
<accession>A0AAN6MX72</accession>
<dbReference type="GO" id="GO:0008168">
    <property type="term" value="F:methyltransferase activity"/>
    <property type="evidence" value="ECO:0007669"/>
    <property type="project" value="UniProtKB-KW"/>
</dbReference>
<evidence type="ECO:0000313" key="3">
    <source>
        <dbReference type="Proteomes" id="UP001303473"/>
    </source>
</evidence>
<evidence type="ECO:0000313" key="2">
    <source>
        <dbReference type="EMBL" id="KAK3935146.1"/>
    </source>
</evidence>
<dbReference type="SUPFAM" id="SSF53335">
    <property type="entry name" value="S-adenosyl-L-methionine-dependent methyltransferases"/>
    <property type="match status" value="1"/>
</dbReference>
<gene>
    <name evidence="2" type="ORF">QBC46DRAFT_413292</name>
</gene>
<dbReference type="Gene3D" id="3.40.50.150">
    <property type="entry name" value="Vaccinia Virus protein VP39"/>
    <property type="match status" value="1"/>
</dbReference>
<dbReference type="GO" id="GO:0032259">
    <property type="term" value="P:methylation"/>
    <property type="evidence" value="ECO:0007669"/>
    <property type="project" value="UniProtKB-KW"/>
</dbReference>
<proteinExistence type="inferred from homology"/>
<dbReference type="Pfam" id="PF13489">
    <property type="entry name" value="Methyltransf_23"/>
    <property type="match status" value="1"/>
</dbReference>
<dbReference type="Proteomes" id="UP001303473">
    <property type="component" value="Unassembled WGS sequence"/>
</dbReference>
<keyword evidence="3" id="KW-1185">Reference proteome</keyword>
<dbReference type="CDD" id="cd02440">
    <property type="entry name" value="AdoMet_MTases"/>
    <property type="match status" value="1"/>
</dbReference>
<dbReference type="PANTHER" id="PTHR43591:SF102">
    <property type="entry name" value="S-ADENOSYL-L-METHIONINE-DEPENDENT METHYLTRANSFERASE"/>
    <property type="match status" value="1"/>
</dbReference>
<dbReference type="AlphaFoldDB" id="A0AAN6MX72"/>
<sequence length="364" mass="41134">MSDTPVESETRSDGAHDASVVAEELPASLLEVATDNSSVLTIGRHYEEWRGGLGIGISFRDSSTSVRSSIYRFLTENGRTYHAFHSGKYLLPNDESEQDRLEKLPDLQHHSFKIMMDGKLHFAPLTRPKRVLDIGTGTGIWAVEFAQEYREASVIGTDLSPIQPDYVPPNCRFEISDAEEDDWGFDSDHKFDYIRARALVTSCMDGRAMMRRAFDNLEPGGYFELQDPCLPMRCDDGTLDGTALAEWNRLLVDGMLRIGKDLRDNVKWGSYMREVGFVDVVETHAACAFNTWPKGEKNKLLGALSLQNLLEGVDSMGRAVFTRVLGWSADRLDEFLERVKNDLRNKRIHVYCGVYFVHGRKPLV</sequence>
<evidence type="ECO:0000256" key="1">
    <source>
        <dbReference type="ARBA" id="ARBA00038158"/>
    </source>
</evidence>
<dbReference type="EMBL" id="MU853938">
    <property type="protein sequence ID" value="KAK3935146.1"/>
    <property type="molecule type" value="Genomic_DNA"/>
</dbReference>
<organism evidence="2 3">
    <name type="scientific">Diplogelasinospora grovesii</name>
    <dbReference type="NCBI Taxonomy" id="303347"/>
    <lineage>
        <taxon>Eukaryota</taxon>
        <taxon>Fungi</taxon>
        <taxon>Dikarya</taxon>
        <taxon>Ascomycota</taxon>
        <taxon>Pezizomycotina</taxon>
        <taxon>Sordariomycetes</taxon>
        <taxon>Sordariomycetidae</taxon>
        <taxon>Sordariales</taxon>
        <taxon>Diplogelasinosporaceae</taxon>
        <taxon>Diplogelasinospora</taxon>
    </lineage>
</organism>